<name>A0A2M9HEX0_9BIFI</name>
<dbReference type="InterPro" id="IPR010093">
    <property type="entry name" value="SinI_DNA-bd"/>
</dbReference>
<dbReference type="SUPFAM" id="SSF46955">
    <property type="entry name" value="Putative DNA-binding domain"/>
    <property type="match status" value="1"/>
</dbReference>
<dbReference type="OrthoDB" id="9806039at2"/>
<keyword evidence="3" id="KW-1185">Reference proteome</keyword>
<protein>
    <submittedName>
        <fullName evidence="2">Excisionase</fullName>
    </submittedName>
</protein>
<evidence type="ECO:0000313" key="2">
    <source>
        <dbReference type="EMBL" id="PJM75368.1"/>
    </source>
</evidence>
<dbReference type="Pfam" id="PF12728">
    <property type="entry name" value="HTH_17"/>
    <property type="match status" value="1"/>
</dbReference>
<evidence type="ECO:0000259" key="1">
    <source>
        <dbReference type="Pfam" id="PF12728"/>
    </source>
</evidence>
<organism evidence="2 3">
    <name type="scientific">Bifidobacterium simiarum</name>
    <dbReference type="NCBI Taxonomy" id="2045441"/>
    <lineage>
        <taxon>Bacteria</taxon>
        <taxon>Bacillati</taxon>
        <taxon>Actinomycetota</taxon>
        <taxon>Actinomycetes</taxon>
        <taxon>Bifidobacteriales</taxon>
        <taxon>Bifidobacteriaceae</taxon>
        <taxon>Bifidobacterium</taxon>
    </lineage>
</organism>
<dbReference type="InterPro" id="IPR009061">
    <property type="entry name" value="DNA-bd_dom_put_sf"/>
</dbReference>
<dbReference type="InterPro" id="IPR041657">
    <property type="entry name" value="HTH_17"/>
</dbReference>
<dbReference type="EMBL" id="PEBK01000004">
    <property type="protein sequence ID" value="PJM75368.1"/>
    <property type="molecule type" value="Genomic_DNA"/>
</dbReference>
<dbReference type="Proteomes" id="UP000231451">
    <property type="component" value="Unassembled WGS sequence"/>
</dbReference>
<gene>
    <name evidence="2" type="ORF">CSQ87_04965</name>
</gene>
<proteinExistence type="predicted"/>
<dbReference type="NCBIfam" id="TIGR01764">
    <property type="entry name" value="excise"/>
    <property type="match status" value="1"/>
</dbReference>
<accession>A0A2M9HEX0</accession>
<dbReference type="GO" id="GO:0003677">
    <property type="term" value="F:DNA binding"/>
    <property type="evidence" value="ECO:0007669"/>
    <property type="project" value="InterPro"/>
</dbReference>
<evidence type="ECO:0000313" key="3">
    <source>
        <dbReference type="Proteomes" id="UP000231451"/>
    </source>
</evidence>
<feature type="domain" description="Helix-turn-helix" evidence="1">
    <location>
        <begin position="7"/>
        <end position="52"/>
    </location>
</feature>
<dbReference type="AlphaFoldDB" id="A0A2M9HEX0"/>
<reference evidence="2 3" key="1">
    <citation type="submission" date="2017-10" db="EMBL/GenBank/DDBJ databases">
        <title>Draft genome sequences of strains TRE 1, TRE 9, TRE H and TRI 7, isolated from tamarins, belonging to four potential novel Bifidobacterium species.</title>
        <authorList>
            <person name="Mattarelli P."/>
            <person name="Modesto M."/>
            <person name="Puglisi E."/>
            <person name="Morelli L."/>
            <person name="Spezio C."/>
            <person name="Bonetti A."/>
            <person name="Sandri C."/>
        </authorList>
    </citation>
    <scope>NUCLEOTIDE SEQUENCE [LARGE SCALE GENOMIC DNA]</scope>
    <source>
        <strain evidence="3">TRI7</strain>
    </source>
</reference>
<comment type="caution">
    <text evidence="2">The sequence shown here is derived from an EMBL/GenBank/DDBJ whole genome shotgun (WGS) entry which is preliminary data.</text>
</comment>
<sequence length="53" mass="5996">MSIPETVTVPEAMELLHCSKSFLYALIREGRLRSYAIGGKRLIDADSLARLFR</sequence>